<evidence type="ECO:0000313" key="1">
    <source>
        <dbReference type="EMBL" id="AHV99615.1"/>
    </source>
</evidence>
<dbReference type="Proteomes" id="UP000019772">
    <property type="component" value="Chromosome"/>
</dbReference>
<name>X4ZT33_9BACL</name>
<organism evidence="1 2">
    <name type="scientific">Paenibacillus sabinae T27</name>
    <dbReference type="NCBI Taxonomy" id="1268072"/>
    <lineage>
        <taxon>Bacteria</taxon>
        <taxon>Bacillati</taxon>
        <taxon>Bacillota</taxon>
        <taxon>Bacilli</taxon>
        <taxon>Bacillales</taxon>
        <taxon>Paenibacillaceae</taxon>
        <taxon>Paenibacillus</taxon>
    </lineage>
</organism>
<keyword evidence="2" id="KW-1185">Reference proteome</keyword>
<accession>X4ZT33</accession>
<sequence>MVEHSAGERPFFEIQEFIGFTLITNLEFLRETHLRLERRRQAFLLGWDSGRWDLRRWMGPPEWKRVILL</sequence>
<reference evidence="1 2" key="1">
    <citation type="journal article" date="2014" name="PLoS Genet.">
        <title>Comparative Genomic Analysis of N2-Fixing and Non-N2-Fixing Paenibacillus spp.: Organization, Evolution and Expression of the Nitrogen Fixation Genes.</title>
        <authorList>
            <person name="Xie J.B."/>
            <person name="Du Z."/>
            <person name="Bai L."/>
            <person name="Tian C."/>
            <person name="Zhang Y."/>
            <person name="Xie J.Y."/>
            <person name="Wang T."/>
            <person name="Liu X."/>
            <person name="Chen X."/>
            <person name="Cheng Q."/>
            <person name="Chen S."/>
            <person name="Li J."/>
        </authorList>
    </citation>
    <scope>NUCLEOTIDE SEQUENCE [LARGE SCALE GENOMIC DNA]</scope>
    <source>
        <strain evidence="1 2">T27</strain>
    </source>
</reference>
<gene>
    <name evidence="1" type="ORF">PSAB_23640</name>
</gene>
<dbReference type="HOGENOM" id="CLU_2772076_0_0_9"/>
<dbReference type="KEGG" id="psab:PSAB_23640"/>
<evidence type="ECO:0000313" key="2">
    <source>
        <dbReference type="Proteomes" id="UP000019772"/>
    </source>
</evidence>
<dbReference type="EMBL" id="CP004078">
    <property type="protein sequence ID" value="AHV99615.1"/>
    <property type="molecule type" value="Genomic_DNA"/>
</dbReference>
<dbReference type="STRING" id="1268072.PSAB_23640"/>
<dbReference type="AlphaFoldDB" id="X4ZT33"/>
<proteinExistence type="predicted"/>
<protein>
    <submittedName>
        <fullName evidence="1">Uncharacterized protein</fullName>
    </submittedName>
</protein>